<sequence length="78" mass="8585">MADLAQLAVRQQGEGGWEVLLAMAGRMRKRFRSTAARIPKPRVAAVVSSLMQVLVAAAEQLQLHQLSLPREHEVQLGL</sequence>
<dbReference type="EMBL" id="BLLF01000658">
    <property type="protein sequence ID" value="GFH13845.1"/>
    <property type="molecule type" value="Genomic_DNA"/>
</dbReference>
<reference evidence="1 2" key="1">
    <citation type="submission" date="2020-02" db="EMBL/GenBank/DDBJ databases">
        <title>Draft genome sequence of Haematococcus lacustris strain NIES-144.</title>
        <authorList>
            <person name="Morimoto D."/>
            <person name="Nakagawa S."/>
            <person name="Yoshida T."/>
            <person name="Sawayama S."/>
        </authorList>
    </citation>
    <scope>NUCLEOTIDE SEQUENCE [LARGE SCALE GENOMIC DNA]</scope>
    <source>
        <strain evidence="1 2">NIES-144</strain>
    </source>
</reference>
<gene>
    <name evidence="1" type="ORF">HaLaN_09800</name>
</gene>
<evidence type="ECO:0000313" key="2">
    <source>
        <dbReference type="Proteomes" id="UP000485058"/>
    </source>
</evidence>
<proteinExistence type="predicted"/>
<dbReference type="Proteomes" id="UP000485058">
    <property type="component" value="Unassembled WGS sequence"/>
</dbReference>
<comment type="caution">
    <text evidence="1">The sequence shown here is derived from an EMBL/GenBank/DDBJ whole genome shotgun (WGS) entry which is preliminary data.</text>
</comment>
<evidence type="ECO:0000313" key="1">
    <source>
        <dbReference type="EMBL" id="GFH13845.1"/>
    </source>
</evidence>
<keyword evidence="2" id="KW-1185">Reference proteome</keyword>
<protein>
    <submittedName>
        <fullName evidence="1">Uncharacterized protein</fullName>
    </submittedName>
</protein>
<dbReference type="AlphaFoldDB" id="A0A699YX86"/>
<organism evidence="1 2">
    <name type="scientific">Haematococcus lacustris</name>
    <name type="common">Green alga</name>
    <name type="synonym">Haematococcus pluvialis</name>
    <dbReference type="NCBI Taxonomy" id="44745"/>
    <lineage>
        <taxon>Eukaryota</taxon>
        <taxon>Viridiplantae</taxon>
        <taxon>Chlorophyta</taxon>
        <taxon>core chlorophytes</taxon>
        <taxon>Chlorophyceae</taxon>
        <taxon>CS clade</taxon>
        <taxon>Chlamydomonadales</taxon>
        <taxon>Haematococcaceae</taxon>
        <taxon>Haematococcus</taxon>
    </lineage>
</organism>
<accession>A0A699YX86</accession>
<name>A0A699YX86_HAELA</name>